<protein>
    <submittedName>
        <fullName evidence="1">DNA-protecting protein DprA</fullName>
    </submittedName>
</protein>
<comment type="caution">
    <text evidence="1">The sequence shown here is derived from an EMBL/GenBank/DDBJ whole genome shotgun (WGS) entry which is preliminary data.</text>
</comment>
<dbReference type="Pfam" id="PF14520">
    <property type="entry name" value="HHH_5"/>
    <property type="match status" value="1"/>
</dbReference>
<feature type="non-terminal residue" evidence="1">
    <location>
        <position position="54"/>
    </location>
</feature>
<dbReference type="Proteomes" id="UP000656077">
    <property type="component" value="Unassembled WGS sequence"/>
</dbReference>
<sequence length="54" mass="6086">MNEEILYIWLSLIDGIGPVLGSELLSKFKDVKSIYEATYKDILEVKGIGDKLAR</sequence>
<accession>A0A964RTS6</accession>
<evidence type="ECO:0000313" key="1">
    <source>
        <dbReference type="EMBL" id="MVX67498.1"/>
    </source>
</evidence>
<dbReference type="Gene3D" id="1.10.150.20">
    <property type="entry name" value="5' to 3' exonuclease, C-terminal subdomain"/>
    <property type="match status" value="1"/>
</dbReference>
<dbReference type="InterPro" id="IPR010994">
    <property type="entry name" value="RuvA_2-like"/>
</dbReference>
<reference evidence="1" key="1">
    <citation type="submission" date="2019-12" db="EMBL/GenBank/DDBJ databases">
        <title>Microbes associate with the intestines of laboratory mice.</title>
        <authorList>
            <person name="Navarre W."/>
            <person name="Wong E."/>
        </authorList>
    </citation>
    <scope>NUCLEOTIDE SEQUENCE</scope>
    <source>
        <strain evidence="1">NM79_F5</strain>
    </source>
</reference>
<dbReference type="RefSeq" id="WP_423738806.1">
    <property type="nucleotide sequence ID" value="NZ_WSRQ01000217.1"/>
</dbReference>
<name>A0A964RTS6_9CLOT</name>
<dbReference type="EMBL" id="WSRQ01000217">
    <property type="protein sequence ID" value="MVX67498.1"/>
    <property type="molecule type" value="Genomic_DNA"/>
</dbReference>
<organism evidence="1 2">
    <name type="scientific">Clostridium chromiireducens</name>
    <dbReference type="NCBI Taxonomy" id="225345"/>
    <lineage>
        <taxon>Bacteria</taxon>
        <taxon>Bacillati</taxon>
        <taxon>Bacillota</taxon>
        <taxon>Clostridia</taxon>
        <taxon>Eubacteriales</taxon>
        <taxon>Clostridiaceae</taxon>
        <taxon>Clostridium</taxon>
    </lineage>
</organism>
<dbReference type="SUPFAM" id="SSF47781">
    <property type="entry name" value="RuvA domain 2-like"/>
    <property type="match status" value="1"/>
</dbReference>
<dbReference type="AlphaFoldDB" id="A0A964RTS6"/>
<proteinExistence type="predicted"/>
<evidence type="ECO:0000313" key="2">
    <source>
        <dbReference type="Proteomes" id="UP000656077"/>
    </source>
</evidence>
<gene>
    <name evidence="1" type="ORF">GKZ28_28335</name>
</gene>